<dbReference type="Pfam" id="PF00498">
    <property type="entry name" value="FHA"/>
    <property type="match status" value="1"/>
</dbReference>
<dbReference type="Gene3D" id="2.60.200.20">
    <property type="match status" value="1"/>
</dbReference>
<dbReference type="Proteomes" id="UP001165121">
    <property type="component" value="Unassembled WGS sequence"/>
</dbReference>
<evidence type="ECO:0000256" key="1">
    <source>
        <dbReference type="SAM" id="MobiDB-lite"/>
    </source>
</evidence>
<dbReference type="PROSITE" id="PS50006">
    <property type="entry name" value="FHA_DOMAIN"/>
    <property type="match status" value="1"/>
</dbReference>
<dbReference type="EMBL" id="BSXT01002058">
    <property type="protein sequence ID" value="GMF46952.1"/>
    <property type="molecule type" value="Genomic_DNA"/>
</dbReference>
<feature type="region of interest" description="Disordered" evidence="1">
    <location>
        <begin position="1"/>
        <end position="26"/>
    </location>
</feature>
<protein>
    <submittedName>
        <fullName evidence="3">Unnamed protein product</fullName>
    </submittedName>
</protein>
<dbReference type="SUPFAM" id="SSF49879">
    <property type="entry name" value="SMAD/FHA domain"/>
    <property type="match status" value="1"/>
</dbReference>
<dbReference type="AlphaFoldDB" id="A0A9W7CY11"/>
<comment type="caution">
    <text evidence="3">The sequence shown here is derived from an EMBL/GenBank/DDBJ whole genome shotgun (WGS) entry which is preliminary data.</text>
</comment>
<organism evidence="3 4">
    <name type="scientific">Phytophthora fragariaefolia</name>
    <dbReference type="NCBI Taxonomy" id="1490495"/>
    <lineage>
        <taxon>Eukaryota</taxon>
        <taxon>Sar</taxon>
        <taxon>Stramenopiles</taxon>
        <taxon>Oomycota</taxon>
        <taxon>Peronosporomycetes</taxon>
        <taxon>Peronosporales</taxon>
        <taxon>Peronosporaceae</taxon>
        <taxon>Phytophthora</taxon>
    </lineage>
</organism>
<name>A0A9W7CY11_9STRA</name>
<keyword evidence="4" id="KW-1185">Reference proteome</keyword>
<dbReference type="InterPro" id="IPR000253">
    <property type="entry name" value="FHA_dom"/>
</dbReference>
<sequence>MPSFDGDDVSSDEELMGIPAPDIPDPEISFSQDKLGDLSVTENNLEDTVVLALCDGLANSLTKAERDRMELLNLYMIALAQQPSPIILGRDQFQDVFGDNIRGGMLSHLSRRHCLIHVENIPSRNDSAKMGVKVKVEDTSTNGIRVNGVQLKSGQTMELDLDDVVTLLRILRSDAPHEKTSKKGRISRHDGRYVRPSDKFSVELVDVSNRFGLSPVQETDDATPATAPSQAVADDYRHQIPSGPFTASDAPFSTLSDEGNRKSEATEQKPVLTREIRCEANFNYREELSEVLSIFAAVRTFDVSILYFEVVMIAALFAGLLKGFSVEKSYTLAEYVALNDLLPISRPADQICKMLPRTVQHSIQIGSDVTEIMATDKNVVALLNAPFIPVLATHFLGRDTVVKKVLFDLPSVA</sequence>
<feature type="domain" description="FHA" evidence="2">
    <location>
        <begin position="86"/>
        <end position="151"/>
    </location>
</feature>
<dbReference type="InterPro" id="IPR008984">
    <property type="entry name" value="SMAD_FHA_dom_sf"/>
</dbReference>
<evidence type="ECO:0000313" key="4">
    <source>
        <dbReference type="Proteomes" id="UP001165121"/>
    </source>
</evidence>
<feature type="region of interest" description="Disordered" evidence="1">
    <location>
        <begin position="244"/>
        <end position="268"/>
    </location>
</feature>
<feature type="compositionally biased region" description="Acidic residues" evidence="1">
    <location>
        <begin position="1"/>
        <end position="15"/>
    </location>
</feature>
<feature type="compositionally biased region" description="Basic and acidic residues" evidence="1">
    <location>
        <begin position="258"/>
        <end position="268"/>
    </location>
</feature>
<dbReference type="SMART" id="SM00240">
    <property type="entry name" value="FHA"/>
    <property type="match status" value="1"/>
</dbReference>
<proteinExistence type="predicted"/>
<evidence type="ECO:0000313" key="3">
    <source>
        <dbReference type="EMBL" id="GMF46952.1"/>
    </source>
</evidence>
<accession>A0A9W7CY11</accession>
<dbReference type="OrthoDB" id="69360at2759"/>
<gene>
    <name evidence="3" type="ORF">Pfra01_001750600</name>
</gene>
<evidence type="ECO:0000259" key="2">
    <source>
        <dbReference type="PROSITE" id="PS50006"/>
    </source>
</evidence>
<reference evidence="3" key="1">
    <citation type="submission" date="2023-04" db="EMBL/GenBank/DDBJ databases">
        <title>Phytophthora fragariaefolia NBRC 109709.</title>
        <authorList>
            <person name="Ichikawa N."/>
            <person name="Sato H."/>
            <person name="Tonouchi N."/>
        </authorList>
    </citation>
    <scope>NUCLEOTIDE SEQUENCE</scope>
    <source>
        <strain evidence="3">NBRC 109709</strain>
    </source>
</reference>